<evidence type="ECO:0000313" key="2">
    <source>
        <dbReference type="Proteomes" id="UP000509249"/>
    </source>
</evidence>
<dbReference type="RefSeq" id="WP_172703334.1">
    <property type="nucleotide sequence ID" value="NZ_AP022321.1"/>
</dbReference>
<organism evidence="1 2">
    <name type="scientific">Veillonella nakazawae</name>
    <dbReference type="NCBI Taxonomy" id="2682456"/>
    <lineage>
        <taxon>Bacteria</taxon>
        <taxon>Bacillati</taxon>
        <taxon>Bacillota</taxon>
        <taxon>Negativicutes</taxon>
        <taxon>Veillonellales</taxon>
        <taxon>Veillonellaceae</taxon>
        <taxon>Veillonella</taxon>
    </lineage>
</organism>
<dbReference type="EMBL" id="AP022321">
    <property type="protein sequence ID" value="BBU34261.1"/>
    <property type="molecule type" value="Genomic_DNA"/>
</dbReference>
<protein>
    <submittedName>
        <fullName evidence="1">Uncharacterized protein</fullName>
    </submittedName>
</protein>
<keyword evidence="2" id="KW-1185">Reference proteome</keyword>
<gene>
    <name evidence="1" type="ORF">VEIT17_07070</name>
</gene>
<evidence type="ECO:0000313" key="1">
    <source>
        <dbReference type="EMBL" id="BBU34261.1"/>
    </source>
</evidence>
<dbReference type="Proteomes" id="UP000509249">
    <property type="component" value="Chromosome"/>
</dbReference>
<name>A0ABM7HB77_9FIRM</name>
<accession>A0ABM7HB77</accession>
<sequence length="105" mass="12242">MDSLRSFMDEMLNDQGRKEGFISDLLGNLKNQPIPTLEQAQTGYTTVSNLHGIFYDYDKAEVTISYKVVPDMYEPYTLSFVQFQAILEGLLTLRRNQKWQMQHTK</sequence>
<reference evidence="1 2" key="1">
    <citation type="journal article" date="2020" name="Int. J. Syst. Evol. Microbiol.">
        <title>Veillonella nakazawae sp. nov., an anaerobic gram-negative coccus isolated from the oral cavity of Japanese children.</title>
        <authorList>
            <person name="Mashima I."/>
            <person name="Theodorea C.F."/>
            <person name="Djais A.A."/>
            <person name="Kunihiro T."/>
            <person name="Kawamura Y."/>
            <person name="Otomo M."/>
            <person name="Saitoh M."/>
            <person name="Tamai R."/>
            <person name="Kiyoura Y."/>
        </authorList>
    </citation>
    <scope>NUCLEOTIDE SEQUENCE [LARGE SCALE GENOMIC DNA]</scope>
    <source>
        <strain evidence="1 2">T1-7</strain>
    </source>
</reference>
<proteinExistence type="predicted"/>